<keyword evidence="1 8" id="KW-0813">Transport</keyword>
<sequence length="186" mass="20101">MDLLSLIFTGIGLAMDASAVSIAKGMSLPNEKIKNYALKLGLAFGIFQGLMPLIGYLAGSTFSGYIQNVDHWVAFILLALIGLNMIKESREEKENEEVSDLPLKVILLLAIATSIDALAVGVSFAFLKVNIVLACSIIAVVTFILSFICVMVGKRLGSLFQKYAEIFGGIILMMIGAKILIEHLFL</sequence>
<evidence type="ECO:0000256" key="6">
    <source>
        <dbReference type="ARBA" id="ARBA00023136"/>
    </source>
</evidence>
<feature type="transmembrane region" description="Helical" evidence="8">
    <location>
        <begin position="36"/>
        <end position="57"/>
    </location>
</feature>
<feature type="transmembrane region" description="Helical" evidence="8">
    <location>
        <begin position="163"/>
        <end position="181"/>
    </location>
</feature>
<dbReference type="PANTHER" id="PTHR35529">
    <property type="entry name" value="MANGANESE EFFLUX PUMP MNTP-RELATED"/>
    <property type="match status" value="1"/>
</dbReference>
<dbReference type="InterPro" id="IPR003810">
    <property type="entry name" value="Mntp/YtaF"/>
</dbReference>
<evidence type="ECO:0000256" key="8">
    <source>
        <dbReference type="HAMAP-Rule" id="MF_01521"/>
    </source>
</evidence>
<dbReference type="RefSeq" id="WP_087159148.1">
    <property type="nucleotide sequence ID" value="NZ_NFKM01000025.1"/>
</dbReference>
<dbReference type="AlphaFoldDB" id="A0A1Y4LIT1"/>
<accession>A0A1Y4LIT1</accession>
<keyword evidence="10" id="KW-1185">Reference proteome</keyword>
<evidence type="ECO:0000256" key="1">
    <source>
        <dbReference type="ARBA" id="ARBA00022448"/>
    </source>
</evidence>
<evidence type="ECO:0000313" key="9">
    <source>
        <dbReference type="EMBL" id="OUP56626.1"/>
    </source>
</evidence>
<dbReference type="GO" id="GO:0005886">
    <property type="term" value="C:plasma membrane"/>
    <property type="evidence" value="ECO:0007669"/>
    <property type="project" value="UniProtKB-SubCell"/>
</dbReference>
<keyword evidence="4 8" id="KW-1133">Transmembrane helix</keyword>
<feature type="transmembrane region" description="Helical" evidence="8">
    <location>
        <begin position="69"/>
        <end position="86"/>
    </location>
</feature>
<evidence type="ECO:0000256" key="4">
    <source>
        <dbReference type="ARBA" id="ARBA00022989"/>
    </source>
</evidence>
<keyword evidence="2 8" id="KW-1003">Cell membrane</keyword>
<feature type="transmembrane region" description="Helical" evidence="8">
    <location>
        <begin position="131"/>
        <end position="151"/>
    </location>
</feature>
<name>A0A1Y4LIT1_9FIRM</name>
<keyword evidence="7 8" id="KW-0464">Manganese</keyword>
<dbReference type="HAMAP" id="MF_01521">
    <property type="entry name" value="MntP_pump"/>
    <property type="match status" value="1"/>
</dbReference>
<gene>
    <name evidence="8" type="primary">mntP</name>
    <name evidence="9" type="ORF">B5F14_09575</name>
</gene>
<comment type="similarity">
    <text evidence="8">Belongs to the MntP (TC 9.B.29) family.</text>
</comment>
<comment type="caution">
    <text evidence="9">The sequence shown here is derived from an EMBL/GenBank/DDBJ whole genome shotgun (WGS) entry which is preliminary data.</text>
</comment>
<dbReference type="EMBL" id="NFKM01000025">
    <property type="protein sequence ID" value="OUP56626.1"/>
    <property type="molecule type" value="Genomic_DNA"/>
</dbReference>
<evidence type="ECO:0000256" key="7">
    <source>
        <dbReference type="ARBA" id="ARBA00023211"/>
    </source>
</evidence>
<proteinExistence type="inferred from homology"/>
<dbReference type="PANTHER" id="PTHR35529:SF1">
    <property type="entry name" value="MANGANESE EFFLUX PUMP MNTP-RELATED"/>
    <property type="match status" value="1"/>
</dbReference>
<keyword evidence="3 8" id="KW-0812">Transmembrane</keyword>
<evidence type="ECO:0000256" key="3">
    <source>
        <dbReference type="ARBA" id="ARBA00022692"/>
    </source>
</evidence>
<dbReference type="InterPro" id="IPR036259">
    <property type="entry name" value="MFS_trans_sf"/>
</dbReference>
<protein>
    <recommendedName>
        <fullName evidence="8">Putative manganese efflux pump MntP</fullName>
    </recommendedName>
</protein>
<dbReference type="GO" id="GO:0005384">
    <property type="term" value="F:manganese ion transmembrane transporter activity"/>
    <property type="evidence" value="ECO:0007669"/>
    <property type="project" value="UniProtKB-UniRule"/>
</dbReference>
<comment type="function">
    <text evidence="8">Probably functions as a manganese efflux pump.</text>
</comment>
<reference evidence="10" key="1">
    <citation type="submission" date="2017-04" db="EMBL/GenBank/DDBJ databases">
        <title>Function of individual gut microbiota members based on whole genome sequencing of pure cultures obtained from chicken caecum.</title>
        <authorList>
            <person name="Medvecky M."/>
            <person name="Cejkova D."/>
            <person name="Polansky O."/>
            <person name="Karasova D."/>
            <person name="Kubasova T."/>
            <person name="Cizek A."/>
            <person name="Rychlik I."/>
        </authorList>
    </citation>
    <scope>NUCLEOTIDE SEQUENCE [LARGE SCALE GENOMIC DNA]</scope>
    <source>
        <strain evidence="10">An178</strain>
    </source>
</reference>
<dbReference type="InterPro" id="IPR022929">
    <property type="entry name" value="Put_MntP"/>
</dbReference>
<keyword evidence="5 8" id="KW-0406">Ion transport</keyword>
<dbReference type="SUPFAM" id="SSF103473">
    <property type="entry name" value="MFS general substrate transporter"/>
    <property type="match status" value="1"/>
</dbReference>
<feature type="transmembrane region" description="Helical" evidence="8">
    <location>
        <begin position="106"/>
        <end position="125"/>
    </location>
</feature>
<comment type="subcellular location">
    <subcellularLocation>
        <location evidence="8">Cell membrane</location>
        <topology evidence="8">Multi-pass membrane protein</topology>
    </subcellularLocation>
</comment>
<dbReference type="Pfam" id="PF02659">
    <property type="entry name" value="Mntp"/>
    <property type="match status" value="1"/>
</dbReference>
<keyword evidence="6 8" id="KW-0472">Membrane</keyword>
<dbReference type="Proteomes" id="UP000195447">
    <property type="component" value="Unassembled WGS sequence"/>
</dbReference>
<evidence type="ECO:0000256" key="2">
    <source>
        <dbReference type="ARBA" id="ARBA00022475"/>
    </source>
</evidence>
<organism evidence="9 10">
    <name type="scientific">Faecalitalea cylindroides</name>
    <dbReference type="NCBI Taxonomy" id="39483"/>
    <lineage>
        <taxon>Bacteria</taxon>
        <taxon>Bacillati</taxon>
        <taxon>Bacillota</taxon>
        <taxon>Erysipelotrichia</taxon>
        <taxon>Erysipelotrichales</taxon>
        <taxon>Erysipelotrichaceae</taxon>
        <taxon>Faecalitalea</taxon>
    </lineage>
</organism>
<feature type="transmembrane region" description="Helical" evidence="8">
    <location>
        <begin position="6"/>
        <end position="24"/>
    </location>
</feature>
<evidence type="ECO:0000313" key="10">
    <source>
        <dbReference type="Proteomes" id="UP000195447"/>
    </source>
</evidence>
<evidence type="ECO:0000256" key="5">
    <source>
        <dbReference type="ARBA" id="ARBA00023065"/>
    </source>
</evidence>